<comment type="similarity">
    <text evidence="2 9">Belongs to the phytosulfokine family.</text>
</comment>
<evidence type="ECO:0000256" key="1">
    <source>
        <dbReference type="ARBA" id="ARBA00004613"/>
    </source>
</evidence>
<evidence type="ECO:0000256" key="4">
    <source>
        <dbReference type="ARBA" id="ARBA00022525"/>
    </source>
</evidence>
<keyword evidence="6 9" id="KW-0732">Signal</keyword>
<dbReference type="PANTHER" id="PTHR33285">
    <property type="entry name" value="PHYTOSULFOKINES 3"/>
    <property type="match status" value="1"/>
</dbReference>
<keyword evidence="8 9" id="KW-0339">Growth factor</keyword>
<comment type="PTM">
    <text evidence="9">Sulfation is important for activity and for the binding to a putative membrane receptor.</text>
</comment>
<evidence type="ECO:0000313" key="10">
    <source>
        <dbReference type="EMBL" id="KAJ0208936.1"/>
    </source>
</evidence>
<dbReference type="GO" id="GO:0008083">
    <property type="term" value="F:growth factor activity"/>
    <property type="evidence" value="ECO:0007669"/>
    <property type="project" value="UniProtKB-UniRule"/>
</dbReference>
<keyword evidence="11" id="KW-1185">Reference proteome</keyword>
<name>A0A9R1VMB4_LACSA</name>
<dbReference type="EMBL" id="NBSK02000004">
    <property type="protein sequence ID" value="KAJ0208936.1"/>
    <property type="molecule type" value="Genomic_DNA"/>
</dbReference>
<keyword evidence="5 9" id="KW-0765">Sulfation</keyword>
<keyword evidence="3 9" id="KW-0217">Developmental protein</keyword>
<dbReference type="GO" id="GO:0030154">
    <property type="term" value="P:cell differentiation"/>
    <property type="evidence" value="ECO:0007669"/>
    <property type="project" value="UniProtKB-UniRule"/>
</dbReference>
<gene>
    <name evidence="10" type="ORF">LSAT_V11C400218910</name>
</gene>
<dbReference type="OrthoDB" id="1858282at2759"/>
<evidence type="ECO:0000256" key="2">
    <source>
        <dbReference type="ARBA" id="ARBA00010781"/>
    </source>
</evidence>
<dbReference type="GO" id="GO:0008283">
    <property type="term" value="P:cell population proliferation"/>
    <property type="evidence" value="ECO:0007669"/>
    <property type="project" value="UniProtKB-UniRule"/>
</dbReference>
<reference evidence="10 11" key="1">
    <citation type="journal article" date="2017" name="Nat. Commun.">
        <title>Genome assembly with in vitro proximity ligation data and whole-genome triplication in lettuce.</title>
        <authorList>
            <person name="Reyes-Chin-Wo S."/>
            <person name="Wang Z."/>
            <person name="Yang X."/>
            <person name="Kozik A."/>
            <person name="Arikit S."/>
            <person name="Song C."/>
            <person name="Xia L."/>
            <person name="Froenicke L."/>
            <person name="Lavelle D.O."/>
            <person name="Truco M.J."/>
            <person name="Xia R."/>
            <person name="Zhu S."/>
            <person name="Xu C."/>
            <person name="Xu H."/>
            <person name="Xu X."/>
            <person name="Cox K."/>
            <person name="Korf I."/>
            <person name="Meyers B.C."/>
            <person name="Michelmore R.W."/>
        </authorList>
    </citation>
    <scope>NUCLEOTIDE SEQUENCE [LARGE SCALE GENOMIC DNA]</scope>
    <source>
        <strain evidence="11">cv. Salinas</strain>
        <tissue evidence="10">Seedlings</tissue>
    </source>
</reference>
<dbReference type="InterPro" id="IPR009438">
    <property type="entry name" value="Phytosulfokine"/>
</dbReference>
<comment type="function">
    <text evidence="9">Promotes plant cell differentiation, organogenesis and somatic embryogenesis as well as cell proliferation.</text>
</comment>
<dbReference type="Proteomes" id="UP000235145">
    <property type="component" value="Unassembled WGS sequence"/>
</dbReference>
<organism evidence="10 11">
    <name type="scientific">Lactuca sativa</name>
    <name type="common">Garden lettuce</name>
    <dbReference type="NCBI Taxonomy" id="4236"/>
    <lineage>
        <taxon>Eukaryota</taxon>
        <taxon>Viridiplantae</taxon>
        <taxon>Streptophyta</taxon>
        <taxon>Embryophyta</taxon>
        <taxon>Tracheophyta</taxon>
        <taxon>Spermatophyta</taxon>
        <taxon>Magnoliopsida</taxon>
        <taxon>eudicotyledons</taxon>
        <taxon>Gunneridae</taxon>
        <taxon>Pentapetalae</taxon>
        <taxon>asterids</taxon>
        <taxon>campanulids</taxon>
        <taxon>Asterales</taxon>
        <taxon>Asteraceae</taxon>
        <taxon>Cichorioideae</taxon>
        <taxon>Cichorieae</taxon>
        <taxon>Lactucinae</taxon>
        <taxon>Lactuca</taxon>
    </lineage>
</organism>
<evidence type="ECO:0000256" key="9">
    <source>
        <dbReference type="RuleBase" id="RU368031"/>
    </source>
</evidence>
<evidence type="ECO:0000256" key="5">
    <source>
        <dbReference type="ARBA" id="ARBA00022641"/>
    </source>
</evidence>
<feature type="chain" id="PRO_5040535860" description="Phytosulfokine" evidence="9">
    <location>
        <begin position="24"/>
        <end position="81"/>
    </location>
</feature>
<keyword evidence="7 9" id="KW-0221">Differentiation</keyword>
<evidence type="ECO:0000256" key="3">
    <source>
        <dbReference type="ARBA" id="ARBA00022473"/>
    </source>
</evidence>
<evidence type="ECO:0000256" key="6">
    <source>
        <dbReference type="ARBA" id="ARBA00022729"/>
    </source>
</evidence>
<protein>
    <recommendedName>
        <fullName evidence="9">Phytosulfokine</fullName>
    </recommendedName>
    <component>
        <recommendedName>
            <fullName evidence="9">Phytosulfokine-alpha</fullName>
            <shortName evidence="9">PSK-alpha</shortName>
            <shortName evidence="9">Phytosulfokine-a</shortName>
        </recommendedName>
    </component>
    <component>
        <recommendedName>
            <fullName evidence="9">Phytosulfokine-beta</fullName>
            <shortName evidence="9">PSK-beta</shortName>
            <shortName evidence="9">Phytosulfokine-b</shortName>
        </recommendedName>
    </component>
</protein>
<proteinExistence type="inferred from homology"/>
<keyword evidence="4 9" id="KW-0964">Secreted</keyword>
<comment type="caution">
    <text evidence="10">The sequence shown here is derived from an EMBL/GenBank/DDBJ whole genome shotgun (WGS) entry which is preliminary data.</text>
</comment>
<sequence>MSRANILFFTLLLVLFFTMSSEARSLPALPHVTTSTTTVATNTQNKGVDEESCEGVEKEACLMRRMLDAHLDYIYTQDKNP</sequence>
<accession>A0A9R1VMB4</accession>
<evidence type="ECO:0000256" key="7">
    <source>
        <dbReference type="ARBA" id="ARBA00022782"/>
    </source>
</evidence>
<comment type="subcellular location">
    <subcellularLocation>
        <location evidence="1 9">Secreted</location>
    </subcellularLocation>
</comment>
<dbReference type="GO" id="GO:0005576">
    <property type="term" value="C:extracellular region"/>
    <property type="evidence" value="ECO:0007669"/>
    <property type="project" value="UniProtKB-SubCell"/>
</dbReference>
<feature type="signal peptide" evidence="9">
    <location>
        <begin position="1"/>
        <end position="23"/>
    </location>
</feature>
<comment type="PTM">
    <text evidence="9">PSK-alpha is produced by endopeptidase digestion. PSK-beta is produced from PSK-alpha by exopeptidase digestion.</text>
</comment>
<evidence type="ECO:0000256" key="8">
    <source>
        <dbReference type="ARBA" id="ARBA00023030"/>
    </source>
</evidence>
<dbReference type="AlphaFoldDB" id="A0A9R1VMB4"/>
<evidence type="ECO:0000313" key="11">
    <source>
        <dbReference type="Proteomes" id="UP000235145"/>
    </source>
</evidence>
<dbReference type="Pfam" id="PF06404">
    <property type="entry name" value="PSK"/>
    <property type="match status" value="1"/>
</dbReference>
<dbReference type="PANTHER" id="PTHR33285:SF55">
    <property type="entry name" value="PHYTOSULFOKINES 3"/>
    <property type="match status" value="1"/>
</dbReference>